<sequence length="328" mass="36574">MNNAESRGDSKNIKKQNEDDNCIIRLVMRIQNEGGFTAPVEGKMESGQARVLDVGCVRGDWVLSNATKYRWSHFCGIDSLSLSHCYSFPYISNESTLPPLPSSPPSTPSMPLYRTSFSTSLPSPSILTSPPNTSFIPCHTLFPLPLQNDYFDFVHMSGMGLSIPTSKLDYVVTELIRVTKPGGWIEIAENDLELANLGMYSERIIKEALNHLTLSLGLSPSPRTKLVPTLESYPQLECVQVTAQKIKLGSISDIEAIRWLDDLCGILMRFSEEIGERLGIGGDGEEGMRRLVEKFRKEVVQHKTVGQRVVLIARKKNPAKDFKKEVVE</sequence>
<proteinExistence type="predicted"/>
<dbReference type="AlphaFoldDB" id="A0A9N8ZXT8"/>
<protein>
    <submittedName>
        <fullName evidence="1">7584_t:CDS:1</fullName>
    </submittedName>
</protein>
<evidence type="ECO:0000313" key="2">
    <source>
        <dbReference type="Proteomes" id="UP000789739"/>
    </source>
</evidence>
<dbReference type="SUPFAM" id="SSF53335">
    <property type="entry name" value="S-adenosyl-L-methionine-dependent methyltransferases"/>
    <property type="match status" value="1"/>
</dbReference>
<gene>
    <name evidence="1" type="ORF">PBRASI_LOCUS3081</name>
</gene>
<dbReference type="Gene3D" id="3.40.50.150">
    <property type="entry name" value="Vaccinia Virus protein VP39"/>
    <property type="match status" value="1"/>
</dbReference>
<keyword evidence="2" id="KW-1185">Reference proteome</keyword>
<dbReference type="OrthoDB" id="2013972at2759"/>
<name>A0A9N8ZXT8_9GLOM</name>
<dbReference type="Proteomes" id="UP000789739">
    <property type="component" value="Unassembled WGS sequence"/>
</dbReference>
<reference evidence="1" key="1">
    <citation type="submission" date="2021-06" db="EMBL/GenBank/DDBJ databases">
        <authorList>
            <person name="Kallberg Y."/>
            <person name="Tangrot J."/>
            <person name="Rosling A."/>
        </authorList>
    </citation>
    <scope>NUCLEOTIDE SEQUENCE</scope>
    <source>
        <strain evidence="1">BR232B</strain>
    </source>
</reference>
<evidence type="ECO:0000313" key="1">
    <source>
        <dbReference type="EMBL" id="CAG8510408.1"/>
    </source>
</evidence>
<comment type="caution">
    <text evidence="1">The sequence shown here is derived from an EMBL/GenBank/DDBJ whole genome shotgun (WGS) entry which is preliminary data.</text>
</comment>
<dbReference type="EMBL" id="CAJVPI010000265">
    <property type="protein sequence ID" value="CAG8510408.1"/>
    <property type="molecule type" value="Genomic_DNA"/>
</dbReference>
<dbReference type="InterPro" id="IPR029063">
    <property type="entry name" value="SAM-dependent_MTases_sf"/>
</dbReference>
<organism evidence="1 2">
    <name type="scientific">Paraglomus brasilianum</name>
    <dbReference type="NCBI Taxonomy" id="144538"/>
    <lineage>
        <taxon>Eukaryota</taxon>
        <taxon>Fungi</taxon>
        <taxon>Fungi incertae sedis</taxon>
        <taxon>Mucoromycota</taxon>
        <taxon>Glomeromycotina</taxon>
        <taxon>Glomeromycetes</taxon>
        <taxon>Paraglomerales</taxon>
        <taxon>Paraglomeraceae</taxon>
        <taxon>Paraglomus</taxon>
    </lineage>
</organism>
<accession>A0A9N8ZXT8</accession>